<evidence type="ECO:0000313" key="2">
    <source>
        <dbReference type="EMBL" id="KAK6338899.1"/>
    </source>
</evidence>
<proteinExistence type="predicted"/>
<name>A0AAV9UDJ1_9PEZI</name>
<comment type="caution">
    <text evidence="2">The sequence shown here is derived from an EMBL/GenBank/DDBJ whole genome shotgun (WGS) entry which is preliminary data.</text>
</comment>
<dbReference type="EMBL" id="JAVHNQ010000009">
    <property type="protein sequence ID" value="KAK6338899.1"/>
    <property type="molecule type" value="Genomic_DNA"/>
</dbReference>
<evidence type="ECO:0000256" key="1">
    <source>
        <dbReference type="SAM" id="MobiDB-lite"/>
    </source>
</evidence>
<dbReference type="Proteomes" id="UP001375240">
    <property type="component" value="Unassembled WGS sequence"/>
</dbReference>
<keyword evidence="3" id="KW-1185">Reference proteome</keyword>
<dbReference type="AlphaFoldDB" id="A0AAV9UDJ1"/>
<accession>A0AAV9UDJ1</accession>
<gene>
    <name evidence="2" type="ORF">TWF696_009701</name>
</gene>
<organism evidence="2 3">
    <name type="scientific">Orbilia brochopaga</name>
    <dbReference type="NCBI Taxonomy" id="3140254"/>
    <lineage>
        <taxon>Eukaryota</taxon>
        <taxon>Fungi</taxon>
        <taxon>Dikarya</taxon>
        <taxon>Ascomycota</taxon>
        <taxon>Pezizomycotina</taxon>
        <taxon>Orbiliomycetes</taxon>
        <taxon>Orbiliales</taxon>
        <taxon>Orbiliaceae</taxon>
        <taxon>Orbilia</taxon>
    </lineage>
</organism>
<evidence type="ECO:0000313" key="3">
    <source>
        <dbReference type="Proteomes" id="UP001375240"/>
    </source>
</evidence>
<protein>
    <submittedName>
        <fullName evidence="2">Uncharacterized protein</fullName>
    </submittedName>
</protein>
<reference evidence="2 3" key="1">
    <citation type="submission" date="2019-10" db="EMBL/GenBank/DDBJ databases">
        <authorList>
            <person name="Palmer J.M."/>
        </authorList>
    </citation>
    <scope>NUCLEOTIDE SEQUENCE [LARGE SCALE GENOMIC DNA]</scope>
    <source>
        <strain evidence="2 3">TWF696</strain>
    </source>
</reference>
<sequence>MYEKYIPSIQGIQTVSVSKETASTTLQPIAFRQPFKLETVFTYSAPSISFSAPLGTNINSSPPEEKPEDDTDVFTFTEKSVEETALVPQPATSKGFSDLRHIEEFPAEWQEDLPTGYIQRAGKLEATHVKAAPNEAQKSIKAIAGWEVLTSFEPETSIESFLVQDDDETNATVDVSGFEVKDNVTVRKNWKPITEYEDPNFDIKAFIQEDPAPEGSSEEAAADTEESKADPAPAAEQPKAIRETLVPLLSYPKIEALLPPKDGIIVFTRQVVA</sequence>
<feature type="region of interest" description="Disordered" evidence="1">
    <location>
        <begin position="211"/>
        <end position="239"/>
    </location>
</feature>